<organism evidence="13 14">
    <name type="scientific">Littorina saxatilis</name>
    <dbReference type="NCBI Taxonomy" id="31220"/>
    <lineage>
        <taxon>Eukaryota</taxon>
        <taxon>Metazoa</taxon>
        <taxon>Spiralia</taxon>
        <taxon>Lophotrochozoa</taxon>
        <taxon>Mollusca</taxon>
        <taxon>Gastropoda</taxon>
        <taxon>Caenogastropoda</taxon>
        <taxon>Littorinimorpha</taxon>
        <taxon>Littorinoidea</taxon>
        <taxon>Littorinidae</taxon>
        <taxon>Littorina</taxon>
    </lineage>
</organism>
<keyword evidence="6" id="KW-0472">Membrane</keyword>
<gene>
    <name evidence="13" type="ORF">V1264_001843</name>
</gene>
<feature type="signal peptide" evidence="11">
    <location>
        <begin position="1"/>
        <end position="18"/>
    </location>
</feature>
<evidence type="ECO:0000256" key="4">
    <source>
        <dbReference type="ARBA" id="ARBA00022989"/>
    </source>
</evidence>
<keyword evidence="2" id="KW-0813">Transport</keyword>
<dbReference type="SMART" id="SM00918">
    <property type="entry name" value="Lig_chan-Glu_bd"/>
    <property type="match status" value="1"/>
</dbReference>
<evidence type="ECO:0000256" key="10">
    <source>
        <dbReference type="ARBA" id="ARBA00023303"/>
    </source>
</evidence>
<dbReference type="EMBL" id="JBAMIC010000001">
    <property type="protein sequence ID" value="KAK7116098.1"/>
    <property type="molecule type" value="Genomic_DNA"/>
</dbReference>
<keyword evidence="5" id="KW-0406">Ion transport</keyword>
<dbReference type="GO" id="GO:0015276">
    <property type="term" value="F:ligand-gated monoatomic ion channel activity"/>
    <property type="evidence" value="ECO:0007669"/>
    <property type="project" value="InterPro"/>
</dbReference>
<sequence length="297" mass="33222">MSIMLASDVLFIAQLVAVLQWHSVTVLYNEDAENWDPTFLNTLHEKGVTTQLTNWTSWTSDILTNNTDLCLPPGPESFIVLGQPVFVSNVFKLVADCAKDKDQENKLFQSEWITAVDNENLTDLLAVARPFENCAVVSNTKRAGDVSLWTLRHVQNDSELSFVTSLQSADRMTRSRIFPNQRHGLGGRTLTVVAKTWDFVLSVSKVNGHDVYQGFIMDIFRELASSLNFSYVLVPPVDDSWGEELDNGQWDGPVGMLTRKVTFVNAAKVLPVTCSLKHFSSLCICTQKWDGLRLFAG</sequence>
<reference evidence="13 14" key="1">
    <citation type="submission" date="2024-02" db="EMBL/GenBank/DDBJ databases">
        <title>Chromosome-scale genome assembly of the rough periwinkle Littorina saxatilis.</title>
        <authorList>
            <person name="De Jode A."/>
            <person name="Faria R."/>
            <person name="Formenti G."/>
            <person name="Sims Y."/>
            <person name="Smith T.P."/>
            <person name="Tracey A."/>
            <person name="Wood J.M.D."/>
            <person name="Zagrodzka Z.B."/>
            <person name="Johannesson K."/>
            <person name="Butlin R.K."/>
            <person name="Leder E.H."/>
        </authorList>
    </citation>
    <scope>NUCLEOTIDE SEQUENCE [LARGE SCALE GENOMIC DNA]</scope>
    <source>
        <strain evidence="13">Snail1</strain>
        <tissue evidence="13">Muscle</tissue>
    </source>
</reference>
<keyword evidence="8" id="KW-0325">Glycoprotein</keyword>
<dbReference type="Proteomes" id="UP001374579">
    <property type="component" value="Unassembled WGS sequence"/>
</dbReference>
<protein>
    <recommendedName>
        <fullName evidence="12">Ionotropic glutamate receptor L-glutamate and glycine-binding domain-containing protein</fullName>
    </recommendedName>
</protein>
<evidence type="ECO:0000256" key="3">
    <source>
        <dbReference type="ARBA" id="ARBA00022692"/>
    </source>
</evidence>
<evidence type="ECO:0000313" key="14">
    <source>
        <dbReference type="Proteomes" id="UP001374579"/>
    </source>
</evidence>
<evidence type="ECO:0000256" key="6">
    <source>
        <dbReference type="ARBA" id="ARBA00023136"/>
    </source>
</evidence>
<evidence type="ECO:0000256" key="1">
    <source>
        <dbReference type="ARBA" id="ARBA00004141"/>
    </source>
</evidence>
<dbReference type="AlphaFoldDB" id="A0AAN9C3A4"/>
<keyword evidence="14" id="KW-1185">Reference proteome</keyword>
<proteinExistence type="predicted"/>
<evidence type="ECO:0000256" key="8">
    <source>
        <dbReference type="ARBA" id="ARBA00023180"/>
    </source>
</evidence>
<dbReference type="SUPFAM" id="SSF53850">
    <property type="entry name" value="Periplasmic binding protein-like II"/>
    <property type="match status" value="1"/>
</dbReference>
<evidence type="ECO:0000259" key="12">
    <source>
        <dbReference type="SMART" id="SM00918"/>
    </source>
</evidence>
<keyword evidence="9" id="KW-1071">Ligand-gated ion channel</keyword>
<evidence type="ECO:0000256" key="2">
    <source>
        <dbReference type="ARBA" id="ARBA00022448"/>
    </source>
</evidence>
<dbReference type="Gene3D" id="3.40.190.10">
    <property type="entry name" value="Periplasmic binding protein-like II"/>
    <property type="match status" value="1"/>
</dbReference>
<keyword evidence="4" id="KW-1133">Transmembrane helix</keyword>
<evidence type="ECO:0000256" key="9">
    <source>
        <dbReference type="ARBA" id="ARBA00023286"/>
    </source>
</evidence>
<comment type="caution">
    <text evidence="13">The sequence shown here is derived from an EMBL/GenBank/DDBJ whole genome shotgun (WGS) entry which is preliminary data.</text>
</comment>
<name>A0AAN9C3A4_9CAEN</name>
<keyword evidence="11" id="KW-0732">Signal</keyword>
<accession>A0AAN9C3A4</accession>
<evidence type="ECO:0000256" key="5">
    <source>
        <dbReference type="ARBA" id="ARBA00023065"/>
    </source>
</evidence>
<feature type="chain" id="PRO_5042924931" description="Ionotropic glutamate receptor L-glutamate and glycine-binding domain-containing protein" evidence="11">
    <location>
        <begin position="19"/>
        <end position="297"/>
    </location>
</feature>
<keyword evidence="3" id="KW-0812">Transmembrane</keyword>
<dbReference type="Pfam" id="PF10613">
    <property type="entry name" value="Lig_chan-Glu_bd"/>
    <property type="match status" value="1"/>
</dbReference>
<evidence type="ECO:0000313" key="13">
    <source>
        <dbReference type="EMBL" id="KAK7116098.1"/>
    </source>
</evidence>
<feature type="domain" description="Ionotropic glutamate receptor L-glutamate and glycine-binding" evidence="12">
    <location>
        <begin position="199"/>
        <end position="259"/>
    </location>
</feature>
<keyword evidence="7" id="KW-0675">Receptor</keyword>
<evidence type="ECO:0000256" key="11">
    <source>
        <dbReference type="SAM" id="SignalP"/>
    </source>
</evidence>
<comment type="subcellular location">
    <subcellularLocation>
        <location evidence="1">Membrane</location>
        <topology evidence="1">Multi-pass membrane protein</topology>
    </subcellularLocation>
</comment>
<keyword evidence="10" id="KW-0407">Ion channel</keyword>
<dbReference type="InterPro" id="IPR019594">
    <property type="entry name" value="Glu/Gly-bd"/>
</dbReference>
<evidence type="ECO:0000256" key="7">
    <source>
        <dbReference type="ARBA" id="ARBA00023170"/>
    </source>
</evidence>
<dbReference type="GO" id="GO:0016020">
    <property type="term" value="C:membrane"/>
    <property type="evidence" value="ECO:0007669"/>
    <property type="project" value="UniProtKB-SubCell"/>
</dbReference>